<organism evidence="3 4">
    <name type="scientific">Aeromicrobium endophyticum</name>
    <dbReference type="NCBI Taxonomy" id="2292704"/>
    <lineage>
        <taxon>Bacteria</taxon>
        <taxon>Bacillati</taxon>
        <taxon>Actinomycetota</taxon>
        <taxon>Actinomycetes</taxon>
        <taxon>Propionibacteriales</taxon>
        <taxon>Nocardioidaceae</taxon>
        <taxon>Aeromicrobium</taxon>
    </lineage>
</organism>
<name>A0A371P5G0_9ACTN</name>
<feature type="region of interest" description="Disordered" evidence="1">
    <location>
        <begin position="211"/>
        <end position="235"/>
    </location>
</feature>
<dbReference type="Proteomes" id="UP000265581">
    <property type="component" value="Unassembled WGS sequence"/>
</dbReference>
<comment type="caution">
    <text evidence="3">The sequence shown here is derived from an EMBL/GenBank/DDBJ whole genome shotgun (WGS) entry which is preliminary data.</text>
</comment>
<dbReference type="InterPro" id="IPR018768">
    <property type="entry name" value="DUF2344"/>
</dbReference>
<evidence type="ECO:0000256" key="1">
    <source>
        <dbReference type="SAM" id="MobiDB-lite"/>
    </source>
</evidence>
<keyword evidence="4" id="KW-1185">Reference proteome</keyword>
<evidence type="ECO:0000313" key="4">
    <source>
        <dbReference type="Proteomes" id="UP000265581"/>
    </source>
</evidence>
<dbReference type="OrthoDB" id="9780488at2"/>
<sequence>MQKLRIRYAKRGRLRFTSHRDFARAFERAVRRAGIPIAFSSGFTPHPKISYANASPTGAASEAEYLEIGMTRACDADEVRGLLDSALPPGLDIVDVVVAKPGALADRLQGSAWQIALPGVAVDHARSAVDGFLAADEVLIERMMKRGLRTLDCRAAVLRLVARSDDASAGPCAILDVVVRHDTPSIRPDDVLAGLRSSGGLELEQTPIATRLAQGPLDTDEGTVGDPLAFDRDAP</sequence>
<dbReference type="EMBL" id="QUBR01000002">
    <property type="protein sequence ID" value="REK71105.1"/>
    <property type="molecule type" value="Genomic_DNA"/>
</dbReference>
<evidence type="ECO:0000259" key="2">
    <source>
        <dbReference type="Pfam" id="PF10105"/>
    </source>
</evidence>
<reference evidence="3 4" key="1">
    <citation type="submission" date="2018-08" db="EMBL/GenBank/DDBJ databases">
        <title>Aeromicrobium sp. M2KJ-4, whole genome shotgun sequence.</title>
        <authorList>
            <person name="Tuo L."/>
        </authorList>
    </citation>
    <scope>NUCLEOTIDE SEQUENCE [LARGE SCALE GENOMIC DNA]</scope>
    <source>
        <strain evidence="3 4">M2KJ-4</strain>
    </source>
</reference>
<dbReference type="NCBIfam" id="TIGR03936">
    <property type="entry name" value="sam_1_link_chp"/>
    <property type="match status" value="1"/>
</dbReference>
<proteinExistence type="predicted"/>
<feature type="domain" description="DUF2344" evidence="2">
    <location>
        <begin position="3"/>
        <end position="188"/>
    </location>
</feature>
<evidence type="ECO:0000313" key="3">
    <source>
        <dbReference type="EMBL" id="REK71105.1"/>
    </source>
</evidence>
<gene>
    <name evidence="3" type="ORF">DX116_16450</name>
</gene>
<protein>
    <submittedName>
        <fullName evidence="3">DUF2344 domain-containing protein</fullName>
    </submittedName>
</protein>
<dbReference type="Pfam" id="PF10105">
    <property type="entry name" value="DUF2344"/>
    <property type="match status" value="1"/>
</dbReference>
<accession>A0A371P5G0</accession>
<dbReference type="AlphaFoldDB" id="A0A371P5G0"/>